<keyword evidence="5 7" id="KW-0472">Membrane</keyword>
<evidence type="ECO:0000256" key="6">
    <source>
        <dbReference type="SAM" id="MobiDB-lite"/>
    </source>
</evidence>
<dbReference type="Proteomes" id="UP001596298">
    <property type="component" value="Unassembled WGS sequence"/>
</dbReference>
<comment type="subcellular location">
    <subcellularLocation>
        <location evidence="1">Membrane</location>
        <topology evidence="1">Multi-pass membrane protein</topology>
    </subcellularLocation>
</comment>
<feature type="region of interest" description="Disordered" evidence="6">
    <location>
        <begin position="499"/>
        <end position="524"/>
    </location>
</feature>
<feature type="domain" description="ResB-like" evidence="8">
    <location>
        <begin position="42"/>
        <end position="541"/>
    </location>
</feature>
<dbReference type="InterPro" id="IPR007816">
    <property type="entry name" value="ResB-like_domain"/>
</dbReference>
<feature type="transmembrane region" description="Helical" evidence="7">
    <location>
        <begin position="45"/>
        <end position="62"/>
    </location>
</feature>
<name>A0ABW2ACC3_9MICO</name>
<feature type="transmembrane region" description="Helical" evidence="7">
    <location>
        <begin position="99"/>
        <end position="121"/>
    </location>
</feature>
<organism evidence="9 10">
    <name type="scientific">Flexivirga alba</name>
    <dbReference type="NCBI Taxonomy" id="702742"/>
    <lineage>
        <taxon>Bacteria</taxon>
        <taxon>Bacillati</taxon>
        <taxon>Actinomycetota</taxon>
        <taxon>Actinomycetes</taxon>
        <taxon>Micrococcales</taxon>
        <taxon>Dermacoccaceae</taxon>
        <taxon>Flexivirga</taxon>
    </lineage>
</organism>
<accession>A0ABW2ACC3</accession>
<keyword evidence="4 7" id="KW-1133">Transmembrane helix</keyword>
<keyword evidence="2 7" id="KW-0812">Transmembrane</keyword>
<sequence length="568" mass="61593">MTSTKTTTDTGKAKPGRKPLVKAPKLGVLGTLRWLWRQLTSMRTALFLLLLLAVAAVPGSIFPQRNIDAGRVATYLQDHTTTGPWLDKLSMFDVYGAPWFAAVYILLLISLVGCVLPRCLVHAKALRSPLPRVPKRLSRLPATAERTVDASTADLVEAARETLRRKGYRVRVDDEVDGEQAVTAEGGRLRETGNLLFHLCLLILVLAVAADHLMGWRGDVIVPEGNDSFVSAVGSYNTLDLGPWVNTNDIKPWTMKVDKLDVTFEKNVPKNSPQFGQPRDFVASVTTQPDPNGKSTNRTLAVNDAVKLDGTSVYLLGNGYAPVITVKDPKGKVLYHQATPFLPQDNAYRSVGAVKVPAASPKELGFFGFFLPTATFDNKMGPISTYAGLDNPELVLGAYQGQLFPDDSPQSVYTLNTQKMTQVMEGKTPWRGVVRPGQTLKLPDGTTISMDKSIPRWAGLSARYDPGKGTALTSALIGLLGLIMSMTLRRRRIFFKIRTANGGPDDDDNTDATRDASAAPQGDRRSLITAGALAKGEDPRLQVALDALLDGVETRLGNTLTSQAGTAR</sequence>
<evidence type="ECO:0000256" key="2">
    <source>
        <dbReference type="ARBA" id="ARBA00022692"/>
    </source>
</evidence>
<reference evidence="10" key="1">
    <citation type="journal article" date="2019" name="Int. J. Syst. Evol. Microbiol.">
        <title>The Global Catalogue of Microorganisms (GCM) 10K type strain sequencing project: providing services to taxonomists for standard genome sequencing and annotation.</title>
        <authorList>
            <consortium name="The Broad Institute Genomics Platform"/>
            <consortium name="The Broad Institute Genome Sequencing Center for Infectious Disease"/>
            <person name="Wu L."/>
            <person name="Ma J."/>
        </authorList>
    </citation>
    <scope>NUCLEOTIDE SEQUENCE [LARGE SCALE GENOMIC DNA]</scope>
    <source>
        <strain evidence="10">CCUG 58127</strain>
    </source>
</reference>
<gene>
    <name evidence="9" type="ORF">ACFQDH_02035</name>
</gene>
<feature type="transmembrane region" description="Helical" evidence="7">
    <location>
        <begin position="195"/>
        <end position="216"/>
    </location>
</feature>
<proteinExistence type="predicted"/>
<dbReference type="PANTHER" id="PTHR31566:SF0">
    <property type="entry name" value="CYTOCHROME C BIOGENESIS PROTEIN CCS1, CHLOROPLASTIC"/>
    <property type="match status" value="1"/>
</dbReference>
<keyword evidence="10" id="KW-1185">Reference proteome</keyword>
<dbReference type="InterPro" id="IPR023494">
    <property type="entry name" value="Cyt_c_bgen_Ccs1/CcsB/ResB"/>
</dbReference>
<feature type="transmembrane region" description="Helical" evidence="7">
    <location>
        <begin position="471"/>
        <end position="488"/>
    </location>
</feature>
<evidence type="ECO:0000256" key="3">
    <source>
        <dbReference type="ARBA" id="ARBA00022748"/>
    </source>
</evidence>
<evidence type="ECO:0000313" key="9">
    <source>
        <dbReference type="EMBL" id="MFC6704081.1"/>
    </source>
</evidence>
<evidence type="ECO:0000259" key="8">
    <source>
        <dbReference type="Pfam" id="PF05140"/>
    </source>
</evidence>
<dbReference type="Pfam" id="PF05140">
    <property type="entry name" value="ResB"/>
    <property type="match status" value="1"/>
</dbReference>
<keyword evidence="3" id="KW-0201">Cytochrome c-type biogenesis</keyword>
<dbReference type="PANTHER" id="PTHR31566">
    <property type="entry name" value="CYTOCHROME C BIOGENESIS PROTEIN CCS1, CHLOROPLASTIC"/>
    <property type="match status" value="1"/>
</dbReference>
<evidence type="ECO:0000256" key="1">
    <source>
        <dbReference type="ARBA" id="ARBA00004141"/>
    </source>
</evidence>
<protein>
    <submittedName>
        <fullName evidence="9">Cytochrome c biogenesis protein ResB</fullName>
    </submittedName>
</protein>
<evidence type="ECO:0000256" key="4">
    <source>
        <dbReference type="ARBA" id="ARBA00022989"/>
    </source>
</evidence>
<dbReference type="EMBL" id="JBHSWH010000001">
    <property type="protein sequence ID" value="MFC6704081.1"/>
    <property type="molecule type" value="Genomic_DNA"/>
</dbReference>
<evidence type="ECO:0000256" key="7">
    <source>
        <dbReference type="SAM" id="Phobius"/>
    </source>
</evidence>
<evidence type="ECO:0000313" key="10">
    <source>
        <dbReference type="Proteomes" id="UP001596298"/>
    </source>
</evidence>
<comment type="caution">
    <text evidence="9">The sequence shown here is derived from an EMBL/GenBank/DDBJ whole genome shotgun (WGS) entry which is preliminary data.</text>
</comment>
<dbReference type="RefSeq" id="WP_382397989.1">
    <property type="nucleotide sequence ID" value="NZ_JBHSWH010000001.1"/>
</dbReference>
<evidence type="ECO:0000256" key="5">
    <source>
        <dbReference type="ARBA" id="ARBA00023136"/>
    </source>
</evidence>